<gene>
    <name evidence="1" type="ORF">CLV43_107253</name>
</gene>
<name>A0A2T0T1X7_9PSEU</name>
<accession>A0A2T0T1X7</accession>
<dbReference type="OrthoDB" id="2472181at2"/>
<comment type="caution">
    <text evidence="1">The sequence shown here is derived from an EMBL/GenBank/DDBJ whole genome shotgun (WGS) entry which is preliminary data.</text>
</comment>
<evidence type="ECO:0000313" key="1">
    <source>
        <dbReference type="EMBL" id="PRY39666.1"/>
    </source>
</evidence>
<organism evidence="1 2">
    <name type="scientific">Umezawaea tangerina</name>
    <dbReference type="NCBI Taxonomy" id="84725"/>
    <lineage>
        <taxon>Bacteria</taxon>
        <taxon>Bacillati</taxon>
        <taxon>Actinomycetota</taxon>
        <taxon>Actinomycetes</taxon>
        <taxon>Pseudonocardiales</taxon>
        <taxon>Pseudonocardiaceae</taxon>
        <taxon>Umezawaea</taxon>
    </lineage>
</organism>
<dbReference type="AlphaFoldDB" id="A0A2T0T1X7"/>
<dbReference type="Gene3D" id="3.30.559.10">
    <property type="entry name" value="Chloramphenicol acetyltransferase-like domain"/>
    <property type="match status" value="1"/>
</dbReference>
<dbReference type="EMBL" id="PVTF01000007">
    <property type="protein sequence ID" value="PRY39666.1"/>
    <property type="molecule type" value="Genomic_DNA"/>
</dbReference>
<reference evidence="1 2" key="1">
    <citation type="submission" date="2018-03" db="EMBL/GenBank/DDBJ databases">
        <title>Genomic Encyclopedia of Archaeal and Bacterial Type Strains, Phase II (KMG-II): from individual species to whole genera.</title>
        <authorList>
            <person name="Goeker M."/>
        </authorList>
    </citation>
    <scope>NUCLEOTIDE SEQUENCE [LARGE SCALE GENOMIC DNA]</scope>
    <source>
        <strain evidence="1 2">DSM 44720</strain>
    </source>
</reference>
<protein>
    <submittedName>
        <fullName evidence="1">Condensation domain-containing protein</fullName>
    </submittedName>
</protein>
<proteinExistence type="predicted"/>
<keyword evidence="2" id="KW-1185">Reference proteome</keyword>
<sequence length="420" mass="44865">MSTGSPTLSVTTPIFGDKMPISLAQRERLLLWWGNEYCLDQPTYAWIFPGRIDVEVVEVAWGRLLSRFGNLRARFVADSVDDIHRVDSALSGAIDATFVATDGGHFFDELCAPLTVLGGALTRMVHSIDGDETLIGVCFDHLVIDGHTLRMILSELWGLLRNESPAGPAPLSDEAFIRRERDAALSPAVERDLDYWRETSGGLTYPPFFADLERDPAVPAAPETSVTAVDLSGPADRARMSRAAALLAAVTASLARTTGTGSGHFTTLVQGARRTNRSELRMAGFLSTWLLAKVPVGATVDQASGALLRAMGAHSVHHAEIVRRLEPHHYGARYRRTEALPPYALFNFQGAAEPPRLAGGLGRVLTVPPVPGNVLHGGLRVYGTEREGTGAVDVRVVADAAVLGTGFADAVAADLAAAGS</sequence>
<dbReference type="Gene3D" id="3.30.559.30">
    <property type="entry name" value="Nonribosomal peptide synthetase, condensation domain"/>
    <property type="match status" value="1"/>
</dbReference>
<dbReference type="Proteomes" id="UP000239494">
    <property type="component" value="Unassembled WGS sequence"/>
</dbReference>
<dbReference type="InterPro" id="IPR023213">
    <property type="entry name" value="CAT-like_dom_sf"/>
</dbReference>
<dbReference type="SUPFAM" id="SSF52777">
    <property type="entry name" value="CoA-dependent acyltransferases"/>
    <property type="match status" value="2"/>
</dbReference>
<evidence type="ECO:0000313" key="2">
    <source>
        <dbReference type="Proteomes" id="UP000239494"/>
    </source>
</evidence>